<feature type="compositionally biased region" description="Basic and acidic residues" evidence="1">
    <location>
        <begin position="153"/>
        <end position="177"/>
    </location>
</feature>
<dbReference type="RefSeq" id="XP_007508051.1">
    <property type="nucleotide sequence ID" value="XM_007507989.1"/>
</dbReference>
<keyword evidence="3" id="KW-1185">Reference proteome</keyword>
<dbReference type="Proteomes" id="UP000198341">
    <property type="component" value="Chromosome 19"/>
</dbReference>
<feature type="compositionally biased region" description="Acidic residues" evidence="1">
    <location>
        <begin position="135"/>
        <end position="152"/>
    </location>
</feature>
<gene>
    <name evidence="2" type="ordered locus">Bathy19g00480</name>
</gene>
<feature type="compositionally biased region" description="Polar residues" evidence="1">
    <location>
        <begin position="74"/>
        <end position="87"/>
    </location>
</feature>
<evidence type="ECO:0000313" key="2">
    <source>
        <dbReference type="EMBL" id="CCO20770.1"/>
    </source>
</evidence>
<sequence>MDSGKEDKAISLKEEGKFVKEWDKFSHVLHRDLGGDHEHDMAHVGMEEEFARPSQKKKRKAEEEEEEKADLLSSCDTSFASTLSGNWPTPDKEDYVESGSPKGLRRWFPSEWIPGYGKTWMDQNPSPYESHGTGEEDEVVEGEDNDIDDADNESEHPDVLMDSGKKSDEKEDLEELKRSLDETERQLNAQLMTFLRNNHVDTDKMLFMTRDDNNEQWRVSNGIRWRKHNKVWDPDPIF</sequence>
<evidence type="ECO:0000313" key="3">
    <source>
        <dbReference type="Proteomes" id="UP000198341"/>
    </source>
</evidence>
<reference evidence="2 3" key="1">
    <citation type="submission" date="2011-10" db="EMBL/GenBank/DDBJ databases">
        <authorList>
            <person name="Genoscope - CEA"/>
        </authorList>
    </citation>
    <scope>NUCLEOTIDE SEQUENCE [LARGE SCALE GENOMIC DNA]</scope>
    <source>
        <strain evidence="2 3">RCC 1105</strain>
    </source>
</reference>
<dbReference type="EMBL" id="FO082260">
    <property type="protein sequence ID" value="CCO20770.1"/>
    <property type="molecule type" value="Genomic_DNA"/>
</dbReference>
<name>K8F7F7_9CHLO</name>
<accession>K8F7F7</accession>
<protein>
    <submittedName>
        <fullName evidence="2">Uncharacterized protein</fullName>
    </submittedName>
</protein>
<dbReference type="GeneID" id="19010723"/>
<proteinExistence type="predicted"/>
<evidence type="ECO:0000256" key="1">
    <source>
        <dbReference type="SAM" id="MobiDB-lite"/>
    </source>
</evidence>
<feature type="region of interest" description="Disordered" evidence="1">
    <location>
        <begin position="46"/>
        <end position="177"/>
    </location>
</feature>
<organism evidence="2 3">
    <name type="scientific">Bathycoccus prasinos</name>
    <dbReference type="NCBI Taxonomy" id="41875"/>
    <lineage>
        <taxon>Eukaryota</taxon>
        <taxon>Viridiplantae</taxon>
        <taxon>Chlorophyta</taxon>
        <taxon>Mamiellophyceae</taxon>
        <taxon>Mamiellales</taxon>
        <taxon>Bathycoccaceae</taxon>
        <taxon>Bathycoccus</taxon>
    </lineage>
</organism>
<dbReference type="AlphaFoldDB" id="K8F7F7"/>
<dbReference type="KEGG" id="bpg:Bathy19g00480"/>